<reference evidence="1 2" key="1">
    <citation type="submission" date="2016-10" db="EMBL/GenBank/DDBJ databases">
        <authorList>
            <person name="de Groot N.N."/>
        </authorList>
    </citation>
    <scope>NUCLEOTIDE SEQUENCE [LARGE SCALE GENOMIC DNA]</scope>
    <source>
        <strain evidence="1 2">DSM 17925</strain>
    </source>
</reference>
<dbReference type="STRING" id="364200.SAMN04488515_2930"/>
<dbReference type="SUPFAM" id="SSF55724">
    <property type="entry name" value="Mog1p/PsbP-like"/>
    <property type="match status" value="1"/>
</dbReference>
<proteinExistence type="predicted"/>
<dbReference type="AlphaFoldDB" id="A0A1I0RME4"/>
<dbReference type="InterPro" id="IPR014894">
    <property type="entry name" value="DcrB/EagT6"/>
</dbReference>
<dbReference type="Pfam" id="PF08786">
    <property type="entry name" value="DcrB"/>
    <property type="match status" value="1"/>
</dbReference>
<sequence>MYTINEGTIDLPDEWKDQSINVVSANGGGAGMTFTITRDQIPWGMDFFEYVEGELKQAGEALTKFTVLTKKSLTICGVDAVEIECTWKAKQGDMNQIITTVNAPTGAMVLTASQQGPLSDKQKAEVRRITSSLNFKPQEDVA</sequence>
<accession>A0A1I0RME4</accession>
<dbReference type="InterPro" id="IPR016123">
    <property type="entry name" value="Mog1/PsbP_a/b/a-sand"/>
</dbReference>
<dbReference type="RefSeq" id="WP_089996287.1">
    <property type="nucleotide sequence ID" value="NZ_FOIZ01000002.1"/>
</dbReference>
<dbReference type="Gene3D" id="3.40.1000.10">
    <property type="entry name" value="Mog1/PsbP, alpha/beta/alpha sandwich"/>
    <property type="match status" value="1"/>
</dbReference>
<dbReference type="EMBL" id="FOIZ01000002">
    <property type="protein sequence ID" value="SEW42165.1"/>
    <property type="molecule type" value="Genomic_DNA"/>
</dbReference>
<organism evidence="1 2">
    <name type="scientific">Cognatiyoonia koreensis</name>
    <dbReference type="NCBI Taxonomy" id="364200"/>
    <lineage>
        <taxon>Bacteria</taxon>
        <taxon>Pseudomonadati</taxon>
        <taxon>Pseudomonadota</taxon>
        <taxon>Alphaproteobacteria</taxon>
        <taxon>Rhodobacterales</taxon>
        <taxon>Paracoccaceae</taxon>
        <taxon>Cognatiyoonia</taxon>
    </lineage>
</organism>
<gene>
    <name evidence="1" type="ORF">SAMN04488515_2930</name>
</gene>
<dbReference type="Proteomes" id="UP000199167">
    <property type="component" value="Unassembled WGS sequence"/>
</dbReference>
<name>A0A1I0RME4_9RHOB</name>
<evidence type="ECO:0000313" key="1">
    <source>
        <dbReference type="EMBL" id="SEW42165.1"/>
    </source>
</evidence>
<dbReference type="OrthoDB" id="8775251at2"/>
<keyword evidence="2" id="KW-1185">Reference proteome</keyword>
<protein>
    <recommendedName>
        <fullName evidence="3">DUF1795 domain-containing protein</fullName>
    </recommendedName>
</protein>
<evidence type="ECO:0000313" key="2">
    <source>
        <dbReference type="Proteomes" id="UP000199167"/>
    </source>
</evidence>
<evidence type="ECO:0008006" key="3">
    <source>
        <dbReference type="Google" id="ProtNLM"/>
    </source>
</evidence>